<evidence type="ECO:0000313" key="1">
    <source>
        <dbReference type="EMBL" id="MCC0176152.1"/>
    </source>
</evidence>
<comment type="caution">
    <text evidence="1">The sequence shown here is derived from an EMBL/GenBank/DDBJ whole genome shotgun (WGS) entry which is preliminary data.</text>
</comment>
<protein>
    <submittedName>
        <fullName evidence="1">Uncharacterized protein</fullName>
    </submittedName>
</protein>
<reference evidence="1" key="1">
    <citation type="journal article" date="2021" name="Antonie Van Leeuwenhoek">
        <title>Draft genome and description of Waterburya agarophytonicola gen. nov. sp. nov. (Pleurocapsales, Cyanobacteria): a seaweed symbiont.</title>
        <authorList>
            <person name="Bonthond G."/>
            <person name="Shalygin S."/>
            <person name="Bayer T."/>
            <person name="Weinberger F."/>
        </authorList>
    </citation>
    <scope>NUCLEOTIDE SEQUENCE</scope>
    <source>
        <strain evidence="1">KI4</strain>
    </source>
</reference>
<keyword evidence="2" id="KW-1185">Reference proteome</keyword>
<proteinExistence type="predicted"/>
<name>A0A964BNW2_9CYAN</name>
<sequence>MLVNRYQTVYLSFISTDLPVWNVIEAKASLYQKDREKFHLLLNQQNLPRSICPDLAEKCDRGLFWLEITPYRVMMTMQSNNQLSYRHFWERGIYGVSRYCLNTAPDLPSQSLRFRNFTRYLKVEQDIIPRNVRIEYEMWSHNVQLGSYILHLDIDT</sequence>
<dbReference type="RefSeq" id="WP_229639185.1">
    <property type="nucleotide sequence ID" value="NZ_JADWDC010000006.1"/>
</dbReference>
<accession>A0A964BNW2</accession>
<evidence type="ECO:0000313" key="2">
    <source>
        <dbReference type="Proteomes" id="UP000729733"/>
    </source>
</evidence>
<dbReference type="Proteomes" id="UP000729733">
    <property type="component" value="Unassembled WGS sequence"/>
</dbReference>
<organism evidence="1 2">
    <name type="scientific">Waterburya agarophytonicola KI4</name>
    <dbReference type="NCBI Taxonomy" id="2874699"/>
    <lineage>
        <taxon>Bacteria</taxon>
        <taxon>Bacillati</taxon>
        <taxon>Cyanobacteriota</taxon>
        <taxon>Cyanophyceae</taxon>
        <taxon>Pleurocapsales</taxon>
        <taxon>Hyellaceae</taxon>
        <taxon>Waterburya</taxon>
        <taxon>Waterburya agarophytonicola</taxon>
    </lineage>
</organism>
<dbReference type="AlphaFoldDB" id="A0A964BNW2"/>
<dbReference type="EMBL" id="JADWDC010000006">
    <property type="protein sequence ID" value="MCC0176152.1"/>
    <property type="molecule type" value="Genomic_DNA"/>
</dbReference>
<gene>
    <name evidence="1" type="ORF">I4641_04050</name>
</gene>